<accession>A0A5B0LQI8</accession>
<keyword evidence="4" id="KW-1185">Reference proteome</keyword>
<dbReference type="EMBL" id="VDEP01000283">
    <property type="protein sequence ID" value="KAA1111431.1"/>
    <property type="molecule type" value="Genomic_DNA"/>
</dbReference>
<evidence type="ECO:0000313" key="4">
    <source>
        <dbReference type="Proteomes" id="UP000324748"/>
    </source>
</evidence>
<protein>
    <submittedName>
        <fullName evidence="2">Uncharacterized protein</fullName>
    </submittedName>
</protein>
<feature type="region of interest" description="Disordered" evidence="1">
    <location>
        <begin position="272"/>
        <end position="301"/>
    </location>
</feature>
<reference evidence="4 5" key="1">
    <citation type="submission" date="2019-05" db="EMBL/GenBank/DDBJ databases">
        <title>Emergence of the Ug99 lineage of the wheat stem rust pathogen through somatic hybridization.</title>
        <authorList>
            <person name="Li F."/>
            <person name="Upadhyaya N.M."/>
            <person name="Sperschneider J."/>
            <person name="Matny O."/>
            <person name="Nguyen-Phuc H."/>
            <person name="Mago R."/>
            <person name="Raley C."/>
            <person name="Miller M.E."/>
            <person name="Silverstein K.A.T."/>
            <person name="Henningsen E."/>
            <person name="Hirsch C.D."/>
            <person name="Visser B."/>
            <person name="Pretorius Z.A."/>
            <person name="Steffenson B.J."/>
            <person name="Schwessinger B."/>
            <person name="Dodds P.N."/>
            <person name="Figueroa M."/>
        </authorList>
    </citation>
    <scope>NUCLEOTIDE SEQUENCE [LARGE SCALE GENOMIC DNA]</scope>
    <source>
        <strain evidence="2">21-0</strain>
        <strain evidence="3 5">Ug99</strain>
    </source>
</reference>
<organism evidence="2 4">
    <name type="scientific">Puccinia graminis f. sp. tritici</name>
    <dbReference type="NCBI Taxonomy" id="56615"/>
    <lineage>
        <taxon>Eukaryota</taxon>
        <taxon>Fungi</taxon>
        <taxon>Dikarya</taxon>
        <taxon>Basidiomycota</taxon>
        <taxon>Pucciniomycotina</taxon>
        <taxon>Pucciniomycetes</taxon>
        <taxon>Pucciniales</taxon>
        <taxon>Pucciniaceae</taxon>
        <taxon>Puccinia</taxon>
    </lineage>
</organism>
<evidence type="ECO:0000313" key="2">
    <source>
        <dbReference type="EMBL" id="KAA1066123.1"/>
    </source>
</evidence>
<dbReference type="Proteomes" id="UP000325313">
    <property type="component" value="Unassembled WGS sequence"/>
</dbReference>
<name>A0A5B0LQI8_PUCGR</name>
<dbReference type="EMBL" id="VSWC01000196">
    <property type="protein sequence ID" value="KAA1066123.1"/>
    <property type="molecule type" value="Genomic_DNA"/>
</dbReference>
<feature type="region of interest" description="Disordered" evidence="1">
    <location>
        <begin position="316"/>
        <end position="337"/>
    </location>
</feature>
<evidence type="ECO:0000256" key="1">
    <source>
        <dbReference type="SAM" id="MobiDB-lite"/>
    </source>
</evidence>
<dbReference type="Proteomes" id="UP000324748">
    <property type="component" value="Unassembled WGS sequence"/>
</dbReference>
<evidence type="ECO:0000313" key="3">
    <source>
        <dbReference type="EMBL" id="KAA1111431.1"/>
    </source>
</evidence>
<proteinExistence type="predicted"/>
<feature type="region of interest" description="Disordered" evidence="1">
    <location>
        <begin position="236"/>
        <end position="258"/>
    </location>
</feature>
<dbReference type="AlphaFoldDB" id="A0A5B0LQI8"/>
<gene>
    <name evidence="2" type="ORF">PGT21_022122</name>
    <name evidence="3" type="ORF">PGTUg99_005721</name>
</gene>
<comment type="caution">
    <text evidence="2">The sequence shown here is derived from an EMBL/GenBank/DDBJ whole genome shotgun (WGS) entry which is preliminary data.</text>
</comment>
<sequence length="423" mass="47007">MAPTTSNPNSNSNVLCEETQISEELLVHATPRTAPIHLDYLVYVRNVKPAVEELNHIVETTHPWAKVSPKVALAPLVVDMQAMTWNEFQSQATTHLGGHQPWILEVLSDANDFRELKWHAWIAGDLKYPEHKYARIHGHLDFLDFASTAYKAFPSKVTFKLDMYDPCHASKGPGLFLIRTDSTPSAPKQNDRVVGSAHQLGLFTRQFPANAGDQLSTTEEDEPLVTDTTARPELTNRGAQVPMDSPTPFRSFRDGGMPGLRRTDTIFNLARPQPKAPTEAPLGQSPSKVAPARKQGKSRLMSSDIEVIQGARKKSVQSLSLKRPRLSKPGAKVPLGPAEPRLEEVDFETFLNVAHVDPEDSATRKRLKDNDIIHWSFFRSSNEEELKALGFTIGMARLLCEGVPRLEKYIASHAVTESGSPIF</sequence>
<dbReference type="OrthoDB" id="10272532at2759"/>
<evidence type="ECO:0000313" key="5">
    <source>
        <dbReference type="Proteomes" id="UP000325313"/>
    </source>
</evidence>